<protein>
    <submittedName>
        <fullName evidence="1">Uncharacterized protein</fullName>
    </submittedName>
</protein>
<organism evidence="1 2">
    <name type="scientific">Desulfurobacterium pacificum</name>
    <dbReference type="NCBI Taxonomy" id="240166"/>
    <lineage>
        <taxon>Bacteria</taxon>
        <taxon>Pseudomonadati</taxon>
        <taxon>Aquificota</taxon>
        <taxon>Aquificia</taxon>
        <taxon>Desulfurobacteriales</taxon>
        <taxon>Desulfurobacteriaceae</taxon>
        <taxon>Desulfurobacterium</taxon>
    </lineage>
</organism>
<reference evidence="1 2" key="1">
    <citation type="submission" date="2017-05" db="EMBL/GenBank/DDBJ databases">
        <authorList>
            <person name="Varghese N."/>
            <person name="Submissions S."/>
        </authorList>
    </citation>
    <scope>NUCLEOTIDE SEQUENCE [LARGE SCALE GENOMIC DNA]</scope>
    <source>
        <strain evidence="1 2">DSM 15522</strain>
    </source>
</reference>
<evidence type="ECO:0000313" key="2">
    <source>
        <dbReference type="Proteomes" id="UP001157911"/>
    </source>
</evidence>
<evidence type="ECO:0000313" key="1">
    <source>
        <dbReference type="EMBL" id="SMP09073.1"/>
    </source>
</evidence>
<dbReference type="Proteomes" id="UP001157911">
    <property type="component" value="Unassembled WGS sequence"/>
</dbReference>
<dbReference type="EMBL" id="FXUB01000001">
    <property type="protein sequence ID" value="SMP09073.1"/>
    <property type="molecule type" value="Genomic_DNA"/>
</dbReference>
<dbReference type="RefSeq" id="WP_283400180.1">
    <property type="nucleotide sequence ID" value="NZ_FXUB01000001.1"/>
</dbReference>
<sequence>MKSDKRKKEKKFVQTTIRVRREILKEYKKWLIDNGYRSINQHINEVIRKILERDNRLPPSTRSENSSREKP</sequence>
<name>A0ABY1NHB1_9BACT</name>
<gene>
    <name evidence="1" type="ORF">SAMN06265339_0690</name>
</gene>
<proteinExistence type="predicted"/>
<keyword evidence="2" id="KW-1185">Reference proteome</keyword>
<accession>A0ABY1NHB1</accession>
<comment type="caution">
    <text evidence="1">The sequence shown here is derived from an EMBL/GenBank/DDBJ whole genome shotgun (WGS) entry which is preliminary data.</text>
</comment>